<reference evidence="1" key="1">
    <citation type="submission" date="2023-10" db="EMBL/GenBank/DDBJ databases">
        <authorList>
            <person name="Chen Y."/>
            <person name="Shah S."/>
            <person name="Dougan E. K."/>
            <person name="Thang M."/>
            <person name="Chan C."/>
        </authorList>
    </citation>
    <scope>NUCLEOTIDE SEQUENCE [LARGE SCALE GENOMIC DNA]</scope>
</reference>
<evidence type="ECO:0000313" key="2">
    <source>
        <dbReference type="Proteomes" id="UP001189429"/>
    </source>
</evidence>
<keyword evidence="2" id="KW-1185">Reference proteome</keyword>
<evidence type="ECO:0000313" key="1">
    <source>
        <dbReference type="EMBL" id="CAK0803709.1"/>
    </source>
</evidence>
<dbReference type="EMBL" id="CAUYUJ010003069">
    <property type="protein sequence ID" value="CAK0803709.1"/>
    <property type="molecule type" value="Genomic_DNA"/>
</dbReference>
<dbReference type="Proteomes" id="UP001189429">
    <property type="component" value="Unassembled WGS sequence"/>
</dbReference>
<accession>A0ABN9QFP3</accession>
<sequence>GSALRVADGSYQLAGCRPLARIADIAAEYPSHDAIVLGGTQLSNTGELVEPERIMDSFRCYQFGYNRGPPVTPSCGISILLKKSRFPNHAVNERCQYPSSCGEEQYVY</sequence>
<proteinExistence type="predicted"/>
<protein>
    <submittedName>
        <fullName evidence="1">Uncharacterized protein</fullName>
    </submittedName>
</protein>
<gene>
    <name evidence="1" type="ORF">PCOR1329_LOCUS10780</name>
</gene>
<feature type="non-terminal residue" evidence="1">
    <location>
        <position position="1"/>
    </location>
</feature>
<name>A0ABN9QFP3_9DINO</name>
<organism evidence="1 2">
    <name type="scientific">Prorocentrum cordatum</name>
    <dbReference type="NCBI Taxonomy" id="2364126"/>
    <lineage>
        <taxon>Eukaryota</taxon>
        <taxon>Sar</taxon>
        <taxon>Alveolata</taxon>
        <taxon>Dinophyceae</taxon>
        <taxon>Prorocentrales</taxon>
        <taxon>Prorocentraceae</taxon>
        <taxon>Prorocentrum</taxon>
    </lineage>
</organism>
<comment type="caution">
    <text evidence="1">The sequence shown here is derived from an EMBL/GenBank/DDBJ whole genome shotgun (WGS) entry which is preliminary data.</text>
</comment>